<comment type="caution">
    <text evidence="2">The sequence shown here is derived from an EMBL/GenBank/DDBJ whole genome shotgun (WGS) entry which is preliminary data.</text>
</comment>
<sequence>MITTSISKRNRSDYFNRSLNADNKNIGNLPHYYNNSRIVIGIGRDSIDGSVVERGIYFERSFSRLQNAIIRERFLRKTLSQILQNLRFILENESNFSNTKKWWIINRIVDSDYENAILTLLRYHKQDYIRIPFDSDEYFKRDFRLEDFPEPDFFHSYEYMNFSKVAKLRTIDFTYHDKNLYAMNNIDEWGNDYKYFVIPMTRLLNNTHLLINPDNRPPTSEGVSPLQMHKKPSVPWETYDIPHFNSPEIKYKMVGWIFRLFSGKASLEESGMLRAFNRLLAIQDFLDGIDERIARTNQGFDPNRLSLYNEKLLNTARLNYWSEGFQHDEFDQYTSTSPFSLPKISTSALFENITTLTLAHFFSGDSRYSLWAANLVRTFILSSYGISEQDELKVTSYNYDFDAVSDEGYGFPHLNKIPRMIPKFFEKPRKKNNESSILSFPYDLVETDPSHFLDSCRLLYKSKTLTHKEYIELQQFASRWLEYLINSPEGIARAREPDHKGTLYDLQVLSLSGFTNDVRLYLRISNRLRMRIGKQFYISNDNQLENSKAQAAHENNDKRLGIRHEYGDEHDYFQQYLNKFSDKTNLDSTAVSNESSNESSNECSNDGSNEAGGGSIMIEKEERDKLDFRLGLGKKSRKWGIPPFWMFGVA</sequence>
<gene>
    <name evidence="2" type="ORF">DEBURN_LOCUS7670</name>
</gene>
<dbReference type="InterPro" id="IPR008929">
    <property type="entry name" value="Chondroitin_lyas"/>
</dbReference>
<evidence type="ECO:0000256" key="1">
    <source>
        <dbReference type="SAM" id="MobiDB-lite"/>
    </source>
</evidence>
<proteinExistence type="predicted"/>
<dbReference type="Gene3D" id="1.50.10.100">
    <property type="entry name" value="Chondroitin AC/alginate lyase"/>
    <property type="match status" value="1"/>
</dbReference>
<organism evidence="2 3">
    <name type="scientific">Diversispora eburnea</name>
    <dbReference type="NCBI Taxonomy" id="1213867"/>
    <lineage>
        <taxon>Eukaryota</taxon>
        <taxon>Fungi</taxon>
        <taxon>Fungi incertae sedis</taxon>
        <taxon>Mucoromycota</taxon>
        <taxon>Glomeromycotina</taxon>
        <taxon>Glomeromycetes</taxon>
        <taxon>Diversisporales</taxon>
        <taxon>Diversisporaceae</taxon>
        <taxon>Diversispora</taxon>
    </lineage>
</organism>
<dbReference type="AlphaFoldDB" id="A0A9N9BE59"/>
<feature type="region of interest" description="Disordered" evidence="1">
    <location>
        <begin position="587"/>
        <end position="618"/>
    </location>
</feature>
<keyword evidence="3" id="KW-1185">Reference proteome</keyword>
<evidence type="ECO:0000313" key="2">
    <source>
        <dbReference type="EMBL" id="CAG8562729.1"/>
    </source>
</evidence>
<reference evidence="2" key="1">
    <citation type="submission" date="2021-06" db="EMBL/GenBank/DDBJ databases">
        <authorList>
            <person name="Kallberg Y."/>
            <person name="Tangrot J."/>
            <person name="Rosling A."/>
        </authorList>
    </citation>
    <scope>NUCLEOTIDE SEQUENCE</scope>
    <source>
        <strain evidence="2">AZ414A</strain>
    </source>
</reference>
<feature type="compositionally biased region" description="Low complexity" evidence="1">
    <location>
        <begin position="592"/>
        <end position="609"/>
    </location>
</feature>
<name>A0A9N9BE59_9GLOM</name>
<dbReference type="Proteomes" id="UP000789706">
    <property type="component" value="Unassembled WGS sequence"/>
</dbReference>
<dbReference type="OrthoDB" id="63533at2759"/>
<evidence type="ECO:0000313" key="3">
    <source>
        <dbReference type="Proteomes" id="UP000789706"/>
    </source>
</evidence>
<accession>A0A9N9BE59</accession>
<dbReference type="EMBL" id="CAJVPK010000969">
    <property type="protein sequence ID" value="CAG8562729.1"/>
    <property type="molecule type" value="Genomic_DNA"/>
</dbReference>
<protein>
    <submittedName>
        <fullName evidence="2">4459_t:CDS:1</fullName>
    </submittedName>
</protein>